<reference evidence="2 3" key="1">
    <citation type="submission" date="2015-03" db="EMBL/GenBank/DDBJ databases">
        <title>Draft genome of the nematode, Opisthorchis viverrini.</title>
        <authorList>
            <person name="Mitreva M."/>
        </authorList>
    </citation>
    <scope>NUCLEOTIDE SEQUENCE [LARGE SCALE GENOMIC DNA]</scope>
    <source>
        <strain evidence="2">Khon Kaen</strain>
    </source>
</reference>
<sequence length="152" mass="17035">MHQFLPGGIHVCRFEFDLTANHLNTIVGRSDLDIVVCSHLLSEPLQVCHWPSDAVQIRFNEYLLRLDRSSVGGGQSAHKVACVKQLCRPGRNQLEIAILGLGEDPSQAATMNKRHTMAGLLERNTDRNRRTGCVFELDETDNFGRKKALVKN</sequence>
<organism evidence="2 3">
    <name type="scientific">Opisthorchis viverrini</name>
    <name type="common">Southeast Asian liver fluke</name>
    <dbReference type="NCBI Taxonomy" id="6198"/>
    <lineage>
        <taxon>Eukaryota</taxon>
        <taxon>Metazoa</taxon>
        <taxon>Spiralia</taxon>
        <taxon>Lophotrochozoa</taxon>
        <taxon>Platyhelminthes</taxon>
        <taxon>Trematoda</taxon>
        <taxon>Digenea</taxon>
        <taxon>Opisthorchiida</taxon>
        <taxon>Opisthorchiata</taxon>
        <taxon>Opisthorchiidae</taxon>
        <taxon>Opisthorchis</taxon>
    </lineage>
</organism>
<dbReference type="InterPro" id="IPR057847">
    <property type="entry name" value="ZMIZ1/ZMIZ2_GBD-like"/>
</dbReference>
<keyword evidence="3" id="KW-1185">Reference proteome</keyword>
<dbReference type="EMBL" id="KV892505">
    <property type="protein sequence ID" value="OON20678.1"/>
    <property type="molecule type" value="Genomic_DNA"/>
</dbReference>
<dbReference type="Proteomes" id="UP000243686">
    <property type="component" value="Unassembled WGS sequence"/>
</dbReference>
<name>A0A1S8X1T2_OPIVI</name>
<dbReference type="AlphaFoldDB" id="A0A1S8X1T2"/>
<protein>
    <recommendedName>
        <fullName evidence="1">ZMIZ1/ZMIZ2 GBD-like domain-containing protein</fullName>
    </recommendedName>
</protein>
<evidence type="ECO:0000259" key="1">
    <source>
        <dbReference type="Pfam" id="PF25527"/>
    </source>
</evidence>
<proteinExistence type="predicted"/>
<evidence type="ECO:0000313" key="3">
    <source>
        <dbReference type="Proteomes" id="UP000243686"/>
    </source>
</evidence>
<gene>
    <name evidence="2" type="ORF">X801_03436</name>
</gene>
<feature type="domain" description="ZMIZ1/ZMIZ2 GBD-like" evidence="1">
    <location>
        <begin position="9"/>
        <end position="98"/>
    </location>
</feature>
<accession>A0A1S8X1T2</accession>
<evidence type="ECO:0000313" key="2">
    <source>
        <dbReference type="EMBL" id="OON20678.1"/>
    </source>
</evidence>
<dbReference type="Pfam" id="PF25527">
    <property type="entry name" value="GBD-like_ZMIZ1_ZMIZ2"/>
    <property type="match status" value="1"/>
</dbReference>